<dbReference type="Gene3D" id="3.30.70.2450">
    <property type="match status" value="1"/>
</dbReference>
<organism evidence="4 5">
    <name type="scientific">Microterricola viridarii</name>
    <dbReference type="NCBI Taxonomy" id="412690"/>
    <lineage>
        <taxon>Bacteria</taxon>
        <taxon>Bacillati</taxon>
        <taxon>Actinomycetota</taxon>
        <taxon>Actinomycetes</taxon>
        <taxon>Micrococcales</taxon>
        <taxon>Microbacteriaceae</taxon>
        <taxon>Microterricola</taxon>
    </lineage>
</organism>
<dbReference type="GO" id="GO:0071949">
    <property type="term" value="F:FAD binding"/>
    <property type="evidence" value="ECO:0007669"/>
    <property type="project" value="InterPro"/>
</dbReference>
<dbReference type="EMBL" id="CP014145">
    <property type="protein sequence ID" value="AMB59134.1"/>
    <property type="molecule type" value="Genomic_DNA"/>
</dbReference>
<dbReference type="InterPro" id="IPR036188">
    <property type="entry name" value="FAD/NAD-bd_sf"/>
</dbReference>
<evidence type="ECO:0000313" key="5">
    <source>
        <dbReference type="Proteomes" id="UP000058305"/>
    </source>
</evidence>
<dbReference type="KEGG" id="mvd:AWU67_10000"/>
<dbReference type="PANTHER" id="PTHR43476:SF3">
    <property type="entry name" value="FAD-BINDING MONOOXYGENASE"/>
    <property type="match status" value="1"/>
</dbReference>
<dbReference type="InterPro" id="IPR050631">
    <property type="entry name" value="PheA/TfdB_FAD_monoxygenase"/>
</dbReference>
<dbReference type="PANTHER" id="PTHR43476">
    <property type="entry name" value="3-(3-HYDROXY-PHENYL)PROPIONATE/3-HYDROXYCINNAMIC ACID HYDROXYLASE"/>
    <property type="match status" value="1"/>
</dbReference>
<reference evidence="5" key="2">
    <citation type="submission" date="2016-01" db="EMBL/GenBank/DDBJ databases">
        <title>First complete genome sequence of a species in the genus Microterricola, an extremophilic cold active enzyme producing strain ERGS5:02 isolated from Sikkim Himalaya.</title>
        <authorList>
            <person name="Kumar R."/>
            <person name="Singh D."/>
            <person name="Swarnkar M.K."/>
        </authorList>
    </citation>
    <scope>NUCLEOTIDE SEQUENCE [LARGE SCALE GENOMIC DNA]</scope>
    <source>
        <strain evidence="5">ERGS5:02</strain>
    </source>
</reference>
<evidence type="ECO:0000313" key="4">
    <source>
        <dbReference type="EMBL" id="AMB59134.1"/>
    </source>
</evidence>
<dbReference type="PRINTS" id="PR00420">
    <property type="entry name" value="RNGMNOXGNASE"/>
</dbReference>
<feature type="domain" description="FAD-binding" evidence="3">
    <location>
        <begin position="41"/>
        <end position="401"/>
    </location>
</feature>
<keyword evidence="1" id="KW-0560">Oxidoreductase</keyword>
<dbReference type="Gene3D" id="3.50.50.60">
    <property type="entry name" value="FAD/NAD(P)-binding domain"/>
    <property type="match status" value="1"/>
</dbReference>
<dbReference type="InterPro" id="IPR002938">
    <property type="entry name" value="FAD-bd"/>
</dbReference>
<accession>A0A109QX02</accession>
<keyword evidence="5" id="KW-1185">Reference proteome</keyword>
<dbReference type="Proteomes" id="UP000058305">
    <property type="component" value="Chromosome"/>
</dbReference>
<evidence type="ECO:0000256" key="1">
    <source>
        <dbReference type="ARBA" id="ARBA00023002"/>
    </source>
</evidence>
<reference evidence="4 5" key="1">
    <citation type="journal article" date="2016" name="J. Biotechnol.">
        <title>First complete genome sequence of a species in the genus Microterricola, an extremophilic cold active enzyme producing bacterial strain ERGS5:02 isolated from Sikkim Himalaya.</title>
        <authorList>
            <person name="Himanshu"/>
            <person name="Swarnkar M.K."/>
            <person name="Singh D."/>
            <person name="Kumar R."/>
        </authorList>
    </citation>
    <scope>NUCLEOTIDE SEQUENCE [LARGE SCALE GENOMIC DNA]</scope>
    <source>
        <strain evidence="4 5">ERGS5:02</strain>
    </source>
</reference>
<gene>
    <name evidence="4" type="ORF">AWU67_10000</name>
</gene>
<feature type="region of interest" description="Disordered" evidence="2">
    <location>
        <begin position="1"/>
        <end position="35"/>
    </location>
</feature>
<sequence length="445" mass="46774">MPDTLIPGTDTTSDTRESARAVEAQEGEAQEGEAQAYEAPVDVAVVGAGPVGLLLACLLVQRGLSVAVLESREQGSEHSRAIGIHPPGLAVLAQLGLAEPATAAGTPIFRGEAWCDGETLGGLDISEAGGRYPFVLALPQRDTERLLRERLVELCGGHDPVRRGARVVAFAQRGGVVHVELASTSTADLRARYLVGADGPRSRVREYSRIRWRAFGAAQPYLMGDFRSAAASRLTRPGPITAPHAPTTALLAFERAGVVESFPLPGGWRRWVVLTESLQPEATAAELAATVRQRTGFALHAASGTDSDSADAERSARSISAFAVQQHLATRMAVGRIALVGDAAHEVSPIGGQGMNLGWLDAAALAPALELAVRGGHALGSLALADYDAGRRRAARRAVMQASFNMGVGQPAHGTRLAVRNALVRGLSRPPFRGLLAQAFTMRGL</sequence>
<dbReference type="GO" id="GO:0008688">
    <property type="term" value="F:3-(3-hydroxyphenyl)propionate hydroxylase activity"/>
    <property type="evidence" value="ECO:0007669"/>
    <property type="project" value="TreeGrafter"/>
</dbReference>
<evidence type="ECO:0000256" key="2">
    <source>
        <dbReference type="SAM" id="MobiDB-lite"/>
    </source>
</evidence>
<dbReference type="SUPFAM" id="SSF51905">
    <property type="entry name" value="FAD/NAD(P)-binding domain"/>
    <property type="match status" value="1"/>
</dbReference>
<dbReference type="Pfam" id="PF01494">
    <property type="entry name" value="FAD_binding_3"/>
    <property type="match status" value="1"/>
</dbReference>
<dbReference type="GO" id="GO:0019622">
    <property type="term" value="P:3-(3-hydroxy)phenylpropionate catabolic process"/>
    <property type="evidence" value="ECO:0007669"/>
    <property type="project" value="TreeGrafter"/>
</dbReference>
<protein>
    <recommendedName>
        <fullName evidence="3">FAD-binding domain-containing protein</fullName>
    </recommendedName>
</protein>
<dbReference type="OrthoDB" id="4246007at2"/>
<proteinExistence type="predicted"/>
<dbReference type="AlphaFoldDB" id="A0A109QX02"/>
<dbReference type="RefSeq" id="WP_067228445.1">
    <property type="nucleotide sequence ID" value="NZ_CP014145.1"/>
</dbReference>
<name>A0A109QX02_9MICO</name>
<evidence type="ECO:0000259" key="3">
    <source>
        <dbReference type="Pfam" id="PF01494"/>
    </source>
</evidence>